<feature type="short sequence motif" description="HXTX 2" evidence="2">
    <location>
        <begin position="150"/>
        <end position="153"/>
    </location>
</feature>
<sequence length="239" mass="27061">MPKKRPKFVRQRPPDPQSLEATWRLFVAIPVPPPVTTMVREITARLAADDALPVRWGEPEQTHLTIEFIGEVAKEQAELIRMAIAPAVASHPVFRLRTADLGVLPSLRRPRVLFLGVHGPVHRLESLRDDVSAVLTEIEVPRDDAPWHPHLTLGRVRSIANHRTRDLTEQIRSRYEALMADGLGTMRQPVAIPIDEVVLMRSLLDHRGVRYEVVERYPLAPRRPGRTTADHDTGDDQDT</sequence>
<accession>A0A6J4V8F3</accession>
<dbReference type="InterPro" id="IPR004175">
    <property type="entry name" value="RNA_CPDase"/>
</dbReference>
<dbReference type="PANTHER" id="PTHR35561:SF1">
    <property type="entry name" value="RNA 2',3'-CYCLIC PHOSPHODIESTERASE"/>
    <property type="match status" value="1"/>
</dbReference>
<dbReference type="GO" id="GO:0008664">
    <property type="term" value="F:RNA 2',3'-cyclic 3'-phosphodiesterase activity"/>
    <property type="evidence" value="ECO:0007669"/>
    <property type="project" value="UniProtKB-EC"/>
</dbReference>
<comment type="similarity">
    <text evidence="2">Belongs to the 2H phosphoesterase superfamily. ThpR family.</text>
</comment>
<proteinExistence type="inferred from homology"/>
<dbReference type="SUPFAM" id="SSF55144">
    <property type="entry name" value="LigT-like"/>
    <property type="match status" value="1"/>
</dbReference>
<feature type="active site" description="Proton acceptor" evidence="2">
    <location>
        <position position="150"/>
    </location>
</feature>
<gene>
    <name evidence="3" type="ORF">AVDCRST_MAG33-2586</name>
</gene>
<evidence type="ECO:0000256" key="2">
    <source>
        <dbReference type="HAMAP-Rule" id="MF_01940"/>
    </source>
</evidence>
<dbReference type="Gene3D" id="3.90.1140.10">
    <property type="entry name" value="Cyclic phosphodiesterase"/>
    <property type="match status" value="1"/>
</dbReference>
<protein>
    <recommendedName>
        <fullName evidence="2">RNA 2',3'-cyclic phosphodiesterase</fullName>
        <shortName evidence="2">RNA 2',3'-CPDase</shortName>
        <ecNumber evidence="2">3.1.4.58</ecNumber>
    </recommendedName>
</protein>
<dbReference type="EC" id="3.1.4.58" evidence="2"/>
<dbReference type="HAMAP" id="MF_01940">
    <property type="entry name" value="RNA_CPDase"/>
    <property type="match status" value="1"/>
</dbReference>
<dbReference type="AlphaFoldDB" id="A0A6J4V8F3"/>
<dbReference type="EMBL" id="CADCWK010000303">
    <property type="protein sequence ID" value="CAA9571592.1"/>
    <property type="molecule type" value="Genomic_DNA"/>
</dbReference>
<organism evidence="3">
    <name type="scientific">uncultured Thermomicrobiales bacterium</name>
    <dbReference type="NCBI Taxonomy" id="1645740"/>
    <lineage>
        <taxon>Bacteria</taxon>
        <taxon>Pseudomonadati</taxon>
        <taxon>Thermomicrobiota</taxon>
        <taxon>Thermomicrobia</taxon>
        <taxon>Thermomicrobiales</taxon>
        <taxon>environmental samples</taxon>
    </lineage>
</organism>
<keyword evidence="1 2" id="KW-0378">Hydrolase</keyword>
<dbReference type="InterPro" id="IPR009097">
    <property type="entry name" value="Cyclic_Pdiesterase"/>
</dbReference>
<name>A0A6J4V8F3_9BACT</name>
<evidence type="ECO:0000313" key="3">
    <source>
        <dbReference type="EMBL" id="CAA9571592.1"/>
    </source>
</evidence>
<dbReference type="Pfam" id="PF13563">
    <property type="entry name" value="2_5_RNA_ligase2"/>
    <property type="match status" value="1"/>
</dbReference>
<comment type="catalytic activity">
    <reaction evidence="2">
        <text>a 3'-end 2',3'-cyclophospho-ribonucleotide-RNA + H2O = a 3'-end 2'-phospho-ribonucleotide-RNA + H(+)</text>
        <dbReference type="Rhea" id="RHEA:11828"/>
        <dbReference type="Rhea" id="RHEA-COMP:10464"/>
        <dbReference type="Rhea" id="RHEA-COMP:17353"/>
        <dbReference type="ChEBI" id="CHEBI:15377"/>
        <dbReference type="ChEBI" id="CHEBI:15378"/>
        <dbReference type="ChEBI" id="CHEBI:83064"/>
        <dbReference type="ChEBI" id="CHEBI:173113"/>
        <dbReference type="EC" id="3.1.4.58"/>
    </reaction>
</comment>
<dbReference type="GO" id="GO:0004113">
    <property type="term" value="F:2',3'-cyclic-nucleotide 3'-phosphodiesterase activity"/>
    <property type="evidence" value="ECO:0007669"/>
    <property type="project" value="InterPro"/>
</dbReference>
<feature type="active site" description="Proton donor" evidence="2">
    <location>
        <position position="63"/>
    </location>
</feature>
<feature type="short sequence motif" description="HXTX 1" evidence="2">
    <location>
        <begin position="63"/>
        <end position="66"/>
    </location>
</feature>
<reference evidence="3" key="1">
    <citation type="submission" date="2020-02" db="EMBL/GenBank/DDBJ databases">
        <authorList>
            <person name="Meier V. D."/>
        </authorList>
    </citation>
    <scope>NUCLEOTIDE SEQUENCE</scope>
    <source>
        <strain evidence="3">AVDCRST_MAG33</strain>
    </source>
</reference>
<dbReference type="NCBIfam" id="TIGR02258">
    <property type="entry name" value="2_5_ligase"/>
    <property type="match status" value="1"/>
</dbReference>
<evidence type="ECO:0000256" key="1">
    <source>
        <dbReference type="ARBA" id="ARBA00022801"/>
    </source>
</evidence>
<dbReference type="PANTHER" id="PTHR35561">
    <property type="entry name" value="RNA 2',3'-CYCLIC PHOSPHODIESTERASE"/>
    <property type="match status" value="1"/>
</dbReference>
<comment type="function">
    <text evidence="2">Hydrolyzes RNA 2',3'-cyclic phosphodiester to an RNA 2'-phosphomonoester.</text>
</comment>